<name>A0A162M4U7_9BACL</name>
<dbReference type="OrthoDB" id="2636145at2"/>
<comment type="caution">
    <text evidence="1">The sequence shown here is derived from an EMBL/GenBank/DDBJ whole genome shotgun (WGS) entry which is preliminary data.</text>
</comment>
<proteinExistence type="predicted"/>
<evidence type="ECO:0000313" key="2">
    <source>
        <dbReference type="Proteomes" id="UP000076967"/>
    </source>
</evidence>
<dbReference type="RefSeq" id="WP_068536294.1">
    <property type="nucleotide sequence ID" value="NZ_LVJH01000048.1"/>
</dbReference>
<organism evidence="1 2">
    <name type="scientific">Paenibacillus glacialis</name>
    <dbReference type="NCBI Taxonomy" id="494026"/>
    <lineage>
        <taxon>Bacteria</taxon>
        <taxon>Bacillati</taxon>
        <taxon>Bacillota</taxon>
        <taxon>Bacilli</taxon>
        <taxon>Bacillales</taxon>
        <taxon>Paenibacillaceae</taxon>
        <taxon>Paenibacillus</taxon>
    </lineage>
</organism>
<accession>A0A162M4U7</accession>
<sequence length="59" mass="7146">MDNGYFKGFQKMSHENEMRSVLLIRGVKRILEAKKEESFMKKIFRKKKDIEPKAWEKIV</sequence>
<dbReference type="Proteomes" id="UP000076967">
    <property type="component" value="Unassembled WGS sequence"/>
</dbReference>
<dbReference type="AlphaFoldDB" id="A0A162M4U7"/>
<evidence type="ECO:0000313" key="1">
    <source>
        <dbReference type="EMBL" id="OAB38413.1"/>
    </source>
</evidence>
<gene>
    <name evidence="1" type="ORF">PGLA_20185</name>
</gene>
<keyword evidence="2" id="KW-1185">Reference proteome</keyword>
<dbReference type="EMBL" id="LVJH01000048">
    <property type="protein sequence ID" value="OAB38413.1"/>
    <property type="molecule type" value="Genomic_DNA"/>
</dbReference>
<protein>
    <submittedName>
        <fullName evidence="1">Uncharacterized protein</fullName>
    </submittedName>
</protein>
<reference evidence="1 2" key="1">
    <citation type="submission" date="2016-03" db="EMBL/GenBank/DDBJ databases">
        <title>Draft genome sequence of Paenibacillus glacialis DSM 22343.</title>
        <authorList>
            <person name="Shin S.-K."/>
            <person name="Yi H."/>
        </authorList>
    </citation>
    <scope>NUCLEOTIDE SEQUENCE [LARGE SCALE GENOMIC DNA]</scope>
    <source>
        <strain evidence="1 2">DSM 22343</strain>
    </source>
</reference>